<dbReference type="HOGENOM" id="CLU_185225_0_0_3"/>
<feature type="region of interest" description="Disordered" evidence="1">
    <location>
        <begin position="35"/>
        <end position="56"/>
    </location>
</feature>
<reference evidence="2 3" key="1">
    <citation type="submission" date="2008-07" db="EMBL/GenBank/DDBJ databases">
        <authorList>
            <person name="Tandeau de Marsac N."/>
            <person name="Ferriera S."/>
            <person name="Johnson J."/>
            <person name="Kravitz S."/>
            <person name="Beeson K."/>
            <person name="Sutton G."/>
            <person name="Rogers Y.-H."/>
            <person name="Friedman R."/>
            <person name="Frazier M."/>
            <person name="Venter J.C."/>
        </authorList>
    </citation>
    <scope>NUCLEOTIDE SEQUENCE [LARGE SCALE GENOMIC DNA]</scope>
    <source>
        <strain evidence="2 3">PCC 7420</strain>
    </source>
</reference>
<proteinExistence type="predicted"/>
<accession>B4W0T2</accession>
<sequence>MDAQLLDQIKHLTNDPSKVIETAIRQWLRGERDRDDELTRTLRRNPPVPPRGEWND</sequence>
<keyword evidence="3" id="KW-1185">Reference proteome</keyword>
<organism evidence="2 3">
    <name type="scientific">Coleofasciculus chthonoplastes PCC 7420</name>
    <dbReference type="NCBI Taxonomy" id="118168"/>
    <lineage>
        <taxon>Bacteria</taxon>
        <taxon>Bacillati</taxon>
        <taxon>Cyanobacteriota</taxon>
        <taxon>Cyanophyceae</taxon>
        <taxon>Coleofasciculales</taxon>
        <taxon>Coleofasciculaceae</taxon>
        <taxon>Coleofasciculus</taxon>
    </lineage>
</organism>
<gene>
    <name evidence="2" type="ORF">MC7420_8314</name>
</gene>
<dbReference type="AlphaFoldDB" id="B4W0T2"/>
<evidence type="ECO:0000256" key="1">
    <source>
        <dbReference type="SAM" id="MobiDB-lite"/>
    </source>
</evidence>
<evidence type="ECO:0000313" key="3">
    <source>
        <dbReference type="Proteomes" id="UP000003835"/>
    </source>
</evidence>
<evidence type="ECO:0000313" key="2">
    <source>
        <dbReference type="EMBL" id="EDX72222.1"/>
    </source>
</evidence>
<dbReference type="STRING" id="118168.MC7420_8314"/>
<dbReference type="eggNOG" id="ENOG50330KB">
    <property type="taxonomic scope" value="Bacteria"/>
</dbReference>
<dbReference type="EMBL" id="DS989866">
    <property type="protein sequence ID" value="EDX72222.1"/>
    <property type="molecule type" value="Genomic_DNA"/>
</dbReference>
<protein>
    <submittedName>
        <fullName evidence="2">Uncharacterized protein</fullName>
    </submittedName>
</protein>
<name>B4W0T2_9CYAN</name>
<dbReference type="Proteomes" id="UP000003835">
    <property type="component" value="Unassembled WGS sequence"/>
</dbReference>